<comment type="caution">
    <text evidence="2">The sequence shown here is derived from an EMBL/GenBank/DDBJ whole genome shotgun (WGS) entry which is preliminary data.</text>
</comment>
<dbReference type="InterPro" id="IPR036388">
    <property type="entry name" value="WH-like_DNA-bd_sf"/>
</dbReference>
<reference evidence="2" key="1">
    <citation type="submission" date="2007-11" db="EMBL/GenBank/DDBJ databases">
        <authorList>
            <person name="Fulton L."/>
            <person name="Clifton S."/>
            <person name="Fulton B."/>
            <person name="Xu J."/>
            <person name="Minx P."/>
            <person name="Pepin K.H."/>
            <person name="Johnson M."/>
            <person name="Thiruvilangam P."/>
            <person name="Bhonagiri V."/>
            <person name="Nash W.E."/>
            <person name="Mardis E.R."/>
            <person name="Wilson R.K."/>
        </authorList>
    </citation>
    <scope>NUCLEOTIDE SEQUENCE [LARGE SCALE GENOMIC DNA]</scope>
    <source>
        <strain evidence="2">DSM 1402</strain>
    </source>
</reference>
<evidence type="ECO:0000259" key="1">
    <source>
        <dbReference type="SMART" id="SM01043"/>
    </source>
</evidence>
<reference evidence="2" key="2">
    <citation type="submission" date="2014-06" db="EMBL/GenBank/DDBJ databases">
        <title>Draft genome sequence of Clostridium ramosum(DSM 1402).</title>
        <authorList>
            <person name="Sudarsanam P."/>
            <person name="Ley R."/>
            <person name="Guruge J."/>
            <person name="Turnbaugh P.J."/>
            <person name="Mahowald M."/>
            <person name="Liep D."/>
            <person name="Gordon J."/>
        </authorList>
    </citation>
    <scope>NUCLEOTIDE SEQUENCE</scope>
    <source>
        <strain evidence="2">DSM 1402</strain>
    </source>
</reference>
<dbReference type="SMART" id="SM01043">
    <property type="entry name" value="BTAD"/>
    <property type="match status" value="1"/>
</dbReference>
<dbReference type="eggNOG" id="COG3629">
    <property type="taxonomic scope" value="Bacteria"/>
</dbReference>
<sequence>MMLKHVNKGVIFMDKKLVLKIKTLGRLHITDGENEFPQEKKRSAQVELLIVYLILNRNANITNPQLIDFLWPDGNADKPEGALRNLIYRARKEMKQFFKEVDCIKSKGRSYYWNPEVECRVDYEEMLKLCRRVEQEDDPYRKHERCLEMINKYHGEVLPEFNYNDWILEINNLLERNCLEAILKTLTILANNNLYEQVLQICNHQNSQKIMDTRLYEMKLYAYYKTGKTDLALSFYRQIVDYYYSKYGIEVSQRLKEIYEMILDTSPATQIDVEELEKSLTVDDNNDNTFYCDFDVFKNIYQINVRSARRSMKARILTLLTIVDTSGCLDEKAIRQEADILREVISNSLRKNDVYSKFNMTQYSLILASPDLDGAKIAVDRITNRYNEKKKHDEIILTNDLKKIR</sequence>
<dbReference type="Pfam" id="PF03704">
    <property type="entry name" value="BTAD"/>
    <property type="match status" value="1"/>
</dbReference>
<dbReference type="Gene3D" id="1.10.10.10">
    <property type="entry name" value="Winged helix-like DNA-binding domain superfamily/Winged helix DNA-binding domain"/>
    <property type="match status" value="1"/>
</dbReference>
<feature type="domain" description="Bacterial transcriptional activator" evidence="1">
    <location>
        <begin position="121"/>
        <end position="263"/>
    </location>
</feature>
<dbReference type="GO" id="GO:0006355">
    <property type="term" value="P:regulation of DNA-templated transcription"/>
    <property type="evidence" value="ECO:0007669"/>
    <property type="project" value="InterPro"/>
</dbReference>
<dbReference type="Proteomes" id="UP000005798">
    <property type="component" value="Unassembled WGS sequence"/>
</dbReference>
<protein>
    <recommendedName>
        <fullName evidence="1">Bacterial transcriptional activator domain-containing protein</fullName>
    </recommendedName>
</protein>
<dbReference type="PANTHER" id="PTHR35807">
    <property type="entry name" value="TRANSCRIPTIONAL REGULATOR REDD-RELATED"/>
    <property type="match status" value="1"/>
</dbReference>
<dbReference type="HOGENOM" id="CLU_054920_0_0_9"/>
<name>B0N3Y5_9FIRM</name>
<dbReference type="EMBL" id="ABFX02000004">
    <property type="protein sequence ID" value="EDS19157.1"/>
    <property type="molecule type" value="Genomic_DNA"/>
</dbReference>
<dbReference type="AlphaFoldDB" id="B0N3Y5"/>
<organism evidence="2 3">
    <name type="scientific">Thomasclavelia ramosa DSM 1402</name>
    <dbReference type="NCBI Taxonomy" id="445974"/>
    <lineage>
        <taxon>Bacteria</taxon>
        <taxon>Bacillati</taxon>
        <taxon>Bacillota</taxon>
        <taxon>Erysipelotrichia</taxon>
        <taxon>Erysipelotrichales</taxon>
        <taxon>Coprobacillaceae</taxon>
        <taxon>Thomasclavelia</taxon>
    </lineage>
</organism>
<dbReference type="InterPro" id="IPR051677">
    <property type="entry name" value="AfsR-DnrI-RedD_regulator"/>
</dbReference>
<dbReference type="Gene3D" id="1.25.40.10">
    <property type="entry name" value="Tetratricopeptide repeat domain"/>
    <property type="match status" value="1"/>
</dbReference>
<evidence type="ECO:0000313" key="2">
    <source>
        <dbReference type="EMBL" id="EDS19157.1"/>
    </source>
</evidence>
<proteinExistence type="predicted"/>
<dbReference type="InterPro" id="IPR011990">
    <property type="entry name" value="TPR-like_helical_dom_sf"/>
</dbReference>
<dbReference type="InterPro" id="IPR016032">
    <property type="entry name" value="Sig_transdc_resp-reg_C-effctor"/>
</dbReference>
<gene>
    <name evidence="2" type="ORF">CLORAM_01154</name>
</gene>
<dbReference type="PANTHER" id="PTHR35807:SF2">
    <property type="entry name" value="TRANSCRIPTIONAL ACTIVATOR DOMAIN"/>
    <property type="match status" value="1"/>
</dbReference>
<dbReference type="SUPFAM" id="SSF48452">
    <property type="entry name" value="TPR-like"/>
    <property type="match status" value="1"/>
</dbReference>
<dbReference type="SUPFAM" id="SSF46894">
    <property type="entry name" value="C-terminal effector domain of the bipartite response regulators"/>
    <property type="match status" value="1"/>
</dbReference>
<evidence type="ECO:0000313" key="3">
    <source>
        <dbReference type="Proteomes" id="UP000005798"/>
    </source>
</evidence>
<dbReference type="InterPro" id="IPR005158">
    <property type="entry name" value="BTAD"/>
</dbReference>
<keyword evidence="3" id="KW-1185">Reference proteome</keyword>
<dbReference type="GO" id="GO:0003677">
    <property type="term" value="F:DNA binding"/>
    <property type="evidence" value="ECO:0007669"/>
    <property type="project" value="InterPro"/>
</dbReference>
<accession>B0N3Y5</accession>